<evidence type="ECO:0000256" key="1">
    <source>
        <dbReference type="HAMAP-Rule" id="MF_00991"/>
    </source>
</evidence>
<comment type="function">
    <text evidence="1">Catalyzes the hydrolysis of futalosine (FL) to dehypoxanthine futalosine (DHFL) and hypoxanthine, a step in the biosynthesis of menaquinone (MK, vitamin K2).</text>
</comment>
<name>A0A0M0H1T2_ANEMI</name>
<keyword evidence="1" id="KW-0474">Menaquinone biosynthesis</keyword>
<proteinExistence type="inferred from homology"/>
<dbReference type="Proteomes" id="UP000037269">
    <property type="component" value="Unassembled WGS sequence"/>
</dbReference>
<dbReference type="Proteomes" id="UP000182836">
    <property type="component" value="Unassembled WGS sequence"/>
</dbReference>
<dbReference type="GO" id="GO:0005829">
    <property type="term" value="C:cytosol"/>
    <property type="evidence" value="ECO:0007669"/>
    <property type="project" value="TreeGrafter"/>
</dbReference>
<evidence type="ECO:0000259" key="3">
    <source>
        <dbReference type="Pfam" id="PF01048"/>
    </source>
</evidence>
<dbReference type="GO" id="GO:0009234">
    <property type="term" value="P:menaquinone biosynthetic process"/>
    <property type="evidence" value="ECO:0007669"/>
    <property type="project" value="UniProtKB-UniRule"/>
</dbReference>
<feature type="domain" description="Nucleoside phosphorylase" evidence="3">
    <location>
        <begin position="49"/>
        <end position="235"/>
    </location>
</feature>
<dbReference type="CDD" id="cd17766">
    <property type="entry name" value="futalosine_nucleosidase_MqnB"/>
    <property type="match status" value="1"/>
</dbReference>
<dbReference type="GO" id="GO:0008930">
    <property type="term" value="F:methylthioadenosine nucleosidase activity"/>
    <property type="evidence" value="ECO:0007669"/>
    <property type="project" value="TreeGrafter"/>
</dbReference>
<evidence type="ECO:0000313" key="6">
    <source>
        <dbReference type="Proteomes" id="UP000037269"/>
    </source>
</evidence>
<dbReference type="GO" id="GO:0009116">
    <property type="term" value="P:nucleoside metabolic process"/>
    <property type="evidence" value="ECO:0007669"/>
    <property type="project" value="InterPro"/>
</dbReference>
<keyword evidence="1 5" id="KW-0378">Hydrolase</keyword>
<dbReference type="InterPro" id="IPR019963">
    <property type="entry name" value="FL_hydrolase_MqnB"/>
</dbReference>
<dbReference type="EMBL" id="LGUG01000004">
    <property type="protein sequence ID" value="KON96028.1"/>
    <property type="molecule type" value="Genomic_DNA"/>
</dbReference>
<dbReference type="HAMAP" id="MF_00991">
    <property type="entry name" value="MqnB"/>
    <property type="match status" value="1"/>
</dbReference>
<dbReference type="RefSeq" id="WP_043064437.1">
    <property type="nucleotide sequence ID" value="NZ_BJOA01000150.1"/>
</dbReference>
<keyword evidence="6" id="KW-1185">Reference proteome</keyword>
<dbReference type="PATRIC" id="fig|47500.9.peg.3600"/>
<dbReference type="OrthoDB" id="9788270at2"/>
<dbReference type="GO" id="GO:0008782">
    <property type="term" value="F:adenosylhomocysteine nucleosidase activity"/>
    <property type="evidence" value="ECO:0007669"/>
    <property type="project" value="TreeGrafter"/>
</dbReference>
<dbReference type="InterPro" id="IPR000845">
    <property type="entry name" value="Nucleoside_phosphorylase_d"/>
</dbReference>
<evidence type="ECO:0000313" key="7">
    <source>
        <dbReference type="Proteomes" id="UP000182836"/>
    </source>
</evidence>
<reference evidence="5 7" key="2">
    <citation type="submission" date="2016-10" db="EMBL/GenBank/DDBJ databases">
        <authorList>
            <person name="de Groot N.N."/>
        </authorList>
    </citation>
    <scope>NUCLEOTIDE SEQUENCE [LARGE SCALE GENOMIC DNA]</scope>
    <source>
        <strain evidence="5 7">DSM 2895</strain>
    </source>
</reference>
<dbReference type="PANTHER" id="PTHR46832">
    <property type="entry name" value="5'-METHYLTHIOADENOSINE/S-ADENOSYLHOMOCYSTEINE NUCLEOSIDASE"/>
    <property type="match status" value="1"/>
</dbReference>
<comment type="catalytic activity">
    <reaction evidence="1">
        <text>futalosine + H2O = dehypoxanthine futalosine + hypoxanthine</text>
        <dbReference type="Rhea" id="RHEA:25904"/>
        <dbReference type="ChEBI" id="CHEBI:15377"/>
        <dbReference type="ChEBI" id="CHEBI:17368"/>
        <dbReference type="ChEBI" id="CHEBI:58863"/>
        <dbReference type="ChEBI" id="CHEBI:58864"/>
        <dbReference type="EC" id="3.2.2.26"/>
    </reaction>
</comment>
<comment type="pathway">
    <text evidence="1">Quinol/quinone metabolism; menaquinone biosynthesis.</text>
</comment>
<dbReference type="AlphaFoldDB" id="A0A0M0H1T2"/>
<dbReference type="PANTHER" id="PTHR46832:SF2">
    <property type="entry name" value="FUTALOSINE HYDROLASE"/>
    <property type="match status" value="1"/>
</dbReference>
<dbReference type="GeneID" id="42305817"/>
<gene>
    <name evidence="1" type="primary">mqnB</name>
    <name evidence="4" type="ORF">AF333_11550</name>
    <name evidence="5" type="ORF">SAMN04487909_113138</name>
</gene>
<protein>
    <recommendedName>
        <fullName evidence="1 2">Futalosine hydrolase</fullName>
        <shortName evidence="1">FL hydrolase</shortName>
        <ecNumber evidence="1 2">3.2.2.26</ecNumber>
    </recommendedName>
    <alternativeName>
        <fullName evidence="1">Futalosine nucleosidase</fullName>
    </alternativeName>
    <alternativeName>
        <fullName evidence="1">Menaquinone biosynthetic enzyme MqnB</fullName>
    </alternativeName>
</protein>
<dbReference type="NCBIfam" id="TIGR03664">
    <property type="entry name" value="fut_nucase"/>
    <property type="match status" value="1"/>
</dbReference>
<dbReference type="NCBIfam" id="NF006087">
    <property type="entry name" value="PRK08236.1"/>
    <property type="match status" value="1"/>
</dbReference>
<dbReference type="SUPFAM" id="SSF53167">
    <property type="entry name" value="Purine and uridine phosphorylases"/>
    <property type="match status" value="1"/>
</dbReference>
<dbReference type="Pfam" id="PF01048">
    <property type="entry name" value="PNP_UDP_1"/>
    <property type="match status" value="1"/>
</dbReference>
<sequence>MDSTLDSDIPVVSDFRQQEPGKRVLVMTAVSAERDAVLRGLRGADRFDVLVAGVGPIATAASTAKALALAADKYGLVVSAGIGGGFIGRADLGSLVVADEIVAADLGAETPEGFLSLDKMGFGYTRIPVDVSIVSQVVEALRAAELAVTTGPVLTVSTVTGTSDTALELATRVPGAAAEAMEGFGVATAAHEHGVPILEIRAISNVVGPRDRAAWRIEEALNALESASSVLREVLL</sequence>
<accession>A0A0M0H1T2</accession>
<dbReference type="STRING" id="47500.AF333_11550"/>
<reference evidence="4 6" key="1">
    <citation type="submission" date="2015-07" db="EMBL/GenBank/DDBJ databases">
        <title>Fjat-14205 dsm 2895.</title>
        <authorList>
            <person name="Liu B."/>
            <person name="Wang J."/>
            <person name="Zhu Y."/>
            <person name="Liu G."/>
            <person name="Chen Q."/>
            <person name="Chen Z."/>
            <person name="Lan J."/>
            <person name="Che J."/>
            <person name="Ge C."/>
            <person name="Shi H."/>
            <person name="Pan Z."/>
            <person name="Liu X."/>
        </authorList>
    </citation>
    <scope>NUCLEOTIDE SEQUENCE [LARGE SCALE GENOMIC DNA]</scope>
    <source>
        <strain evidence="4 6">DSM 2895</strain>
    </source>
</reference>
<evidence type="ECO:0000313" key="5">
    <source>
        <dbReference type="EMBL" id="SDJ20425.1"/>
    </source>
</evidence>
<evidence type="ECO:0000256" key="2">
    <source>
        <dbReference type="NCBIfam" id="TIGR03664"/>
    </source>
</evidence>
<dbReference type="InterPro" id="IPR035994">
    <property type="entry name" value="Nucleoside_phosphorylase_sf"/>
</dbReference>
<dbReference type="GO" id="GO:0019284">
    <property type="term" value="P:L-methionine salvage from S-adenosylmethionine"/>
    <property type="evidence" value="ECO:0007669"/>
    <property type="project" value="TreeGrafter"/>
</dbReference>
<organism evidence="4 6">
    <name type="scientific">Aneurinibacillus migulanus</name>
    <name type="common">Bacillus migulanus</name>
    <dbReference type="NCBI Taxonomy" id="47500"/>
    <lineage>
        <taxon>Bacteria</taxon>
        <taxon>Bacillati</taxon>
        <taxon>Bacillota</taxon>
        <taxon>Bacilli</taxon>
        <taxon>Bacillales</taxon>
        <taxon>Paenibacillaceae</taxon>
        <taxon>Aneurinibacillus group</taxon>
        <taxon>Aneurinibacillus</taxon>
    </lineage>
</organism>
<dbReference type="Gene3D" id="3.40.50.1580">
    <property type="entry name" value="Nucleoside phosphorylase domain"/>
    <property type="match status" value="1"/>
</dbReference>
<comment type="similarity">
    <text evidence="1">Belongs to the PNP/UDP phosphorylase family. Futalosine hydrolase subfamily.</text>
</comment>
<dbReference type="EC" id="3.2.2.26" evidence="1 2"/>
<dbReference type="UniPathway" id="UPA00079"/>
<evidence type="ECO:0000313" key="4">
    <source>
        <dbReference type="EMBL" id="KON96028.1"/>
    </source>
</evidence>
<dbReference type="EMBL" id="FNED01000013">
    <property type="protein sequence ID" value="SDJ20425.1"/>
    <property type="molecule type" value="Genomic_DNA"/>
</dbReference>